<keyword evidence="4 5" id="KW-0413">Isomerase</keyword>
<dbReference type="RefSeq" id="WP_244356963.1">
    <property type="nucleotide sequence ID" value="NZ_JAJNNZ010000006.1"/>
</dbReference>
<keyword evidence="8" id="KW-1185">Reference proteome</keyword>
<evidence type="ECO:0000256" key="3">
    <source>
        <dbReference type="ARBA" id="ARBA00023110"/>
    </source>
</evidence>
<reference evidence="7" key="1">
    <citation type="submission" date="2021-11" db="EMBL/GenBank/DDBJ databases">
        <title>Vibrio ZSDE26 sp. nov. and Vibrio ZSDZ34 sp. nov., isolated from coastal seawater in Qingdao.</title>
        <authorList>
            <person name="Zhang P."/>
        </authorList>
    </citation>
    <scope>NUCLEOTIDE SEQUENCE</scope>
    <source>
        <strain evidence="7">ZSDZ34</strain>
    </source>
</reference>
<dbReference type="InterPro" id="IPR024936">
    <property type="entry name" value="Cyclophilin-type_PPIase"/>
</dbReference>
<evidence type="ECO:0000256" key="1">
    <source>
        <dbReference type="ARBA" id="ARBA00002388"/>
    </source>
</evidence>
<protein>
    <recommendedName>
        <fullName evidence="5">Peptidyl-prolyl cis-trans isomerase</fullName>
        <shortName evidence="5">PPIase</shortName>
        <ecNumber evidence="5">5.2.1.8</ecNumber>
    </recommendedName>
</protein>
<gene>
    <name evidence="7" type="ORF">LNL84_09315</name>
</gene>
<dbReference type="PRINTS" id="PR00153">
    <property type="entry name" value="CSAPPISMRASE"/>
</dbReference>
<dbReference type="InterPro" id="IPR029000">
    <property type="entry name" value="Cyclophilin-like_dom_sf"/>
</dbReference>
<dbReference type="PIRSF" id="PIRSF001467">
    <property type="entry name" value="Peptidylpro_ismrse"/>
    <property type="match status" value="1"/>
</dbReference>
<comment type="caution">
    <text evidence="7">The sequence shown here is derived from an EMBL/GenBank/DDBJ whole genome shotgun (WGS) entry which is preliminary data.</text>
</comment>
<dbReference type="GO" id="GO:0006457">
    <property type="term" value="P:protein folding"/>
    <property type="evidence" value="ECO:0007669"/>
    <property type="project" value="InterPro"/>
</dbReference>
<dbReference type="EMBL" id="JAJNNZ010000006">
    <property type="protein sequence ID" value="MCJ2377032.1"/>
    <property type="molecule type" value="Genomic_DNA"/>
</dbReference>
<accession>A0A9X1W9Y8</accession>
<dbReference type="InterPro" id="IPR002130">
    <property type="entry name" value="Cyclophilin-type_PPIase_dom"/>
</dbReference>
<evidence type="ECO:0000259" key="6">
    <source>
        <dbReference type="PROSITE" id="PS50072"/>
    </source>
</evidence>
<dbReference type="PANTHER" id="PTHR43246">
    <property type="entry name" value="PEPTIDYL-PROLYL CIS-TRANS ISOMERASE CYP38, CHLOROPLASTIC"/>
    <property type="match status" value="1"/>
</dbReference>
<sequence length="164" mass="18118">MIVMKTNVGEIYIELNKEKAPVSSRNFLKYCQEDFYRGTIFHRVIDNFIVQAGGYDSAMNEKSTHAPIVNEANRGLKNVLGSIAMARTEAPHSATSEFFINLTDNPSLDYTEATNSGWGYAVFGQVVTGMDVVSRIAETKTHTVGEFDDVPVESIVIESTTIVD</sequence>
<dbReference type="InterPro" id="IPR044665">
    <property type="entry name" value="E_coli_cyclophilin_A-like"/>
</dbReference>
<dbReference type="EC" id="5.2.1.8" evidence="5"/>
<proteinExistence type="inferred from homology"/>
<organism evidence="7 8">
    <name type="scientific">Vibrio gelatinilyticus</name>
    <dbReference type="NCBI Taxonomy" id="2893468"/>
    <lineage>
        <taxon>Bacteria</taxon>
        <taxon>Pseudomonadati</taxon>
        <taxon>Pseudomonadota</taxon>
        <taxon>Gammaproteobacteria</taxon>
        <taxon>Vibrionales</taxon>
        <taxon>Vibrionaceae</taxon>
        <taxon>Vibrio</taxon>
    </lineage>
</organism>
<dbReference type="SUPFAM" id="SSF50891">
    <property type="entry name" value="Cyclophilin-like"/>
    <property type="match status" value="1"/>
</dbReference>
<dbReference type="Pfam" id="PF00160">
    <property type="entry name" value="Pro_isomerase"/>
    <property type="match status" value="1"/>
</dbReference>
<dbReference type="Proteomes" id="UP001139488">
    <property type="component" value="Unassembled WGS sequence"/>
</dbReference>
<keyword evidence="3 5" id="KW-0697">Rotamase</keyword>
<evidence type="ECO:0000313" key="7">
    <source>
        <dbReference type="EMBL" id="MCJ2377032.1"/>
    </source>
</evidence>
<comment type="similarity">
    <text evidence="2 5">Belongs to the cyclophilin-type PPIase family.</text>
</comment>
<evidence type="ECO:0000256" key="5">
    <source>
        <dbReference type="RuleBase" id="RU363019"/>
    </source>
</evidence>
<comment type="function">
    <text evidence="1 5">PPIases accelerate the folding of proteins. It catalyzes the cis-trans isomerization of proline imidic peptide bonds in oligopeptides.</text>
</comment>
<dbReference type="PROSITE" id="PS00170">
    <property type="entry name" value="CSA_PPIASE_1"/>
    <property type="match status" value="1"/>
</dbReference>
<dbReference type="AlphaFoldDB" id="A0A9X1W9Y8"/>
<dbReference type="PROSITE" id="PS50072">
    <property type="entry name" value="CSA_PPIASE_2"/>
    <property type="match status" value="1"/>
</dbReference>
<name>A0A9X1W9Y8_9VIBR</name>
<dbReference type="GO" id="GO:0003755">
    <property type="term" value="F:peptidyl-prolyl cis-trans isomerase activity"/>
    <property type="evidence" value="ECO:0007669"/>
    <property type="project" value="UniProtKB-UniRule"/>
</dbReference>
<feature type="domain" description="PPIase cyclophilin-type" evidence="6">
    <location>
        <begin position="1"/>
        <end position="162"/>
    </location>
</feature>
<comment type="catalytic activity">
    <reaction evidence="5">
        <text>[protein]-peptidylproline (omega=180) = [protein]-peptidylproline (omega=0)</text>
        <dbReference type="Rhea" id="RHEA:16237"/>
        <dbReference type="Rhea" id="RHEA-COMP:10747"/>
        <dbReference type="Rhea" id="RHEA-COMP:10748"/>
        <dbReference type="ChEBI" id="CHEBI:83833"/>
        <dbReference type="ChEBI" id="CHEBI:83834"/>
        <dbReference type="EC" id="5.2.1.8"/>
    </reaction>
</comment>
<dbReference type="Gene3D" id="2.40.100.10">
    <property type="entry name" value="Cyclophilin-like"/>
    <property type="match status" value="1"/>
</dbReference>
<evidence type="ECO:0000256" key="4">
    <source>
        <dbReference type="ARBA" id="ARBA00023235"/>
    </source>
</evidence>
<evidence type="ECO:0000313" key="8">
    <source>
        <dbReference type="Proteomes" id="UP001139488"/>
    </source>
</evidence>
<evidence type="ECO:0000256" key="2">
    <source>
        <dbReference type="ARBA" id="ARBA00007365"/>
    </source>
</evidence>
<dbReference type="InterPro" id="IPR020892">
    <property type="entry name" value="Cyclophilin-type_PPIase_CS"/>
</dbReference>